<dbReference type="AlphaFoldDB" id="A0A4U9I096"/>
<feature type="domain" description="CN hydrolase" evidence="1">
    <location>
        <begin position="16"/>
        <end position="160"/>
    </location>
</feature>
<keyword evidence="2" id="KW-0378">Hydrolase</keyword>
<dbReference type="SUPFAM" id="SSF56317">
    <property type="entry name" value="Carbon-nitrogen hydrolase"/>
    <property type="match status" value="1"/>
</dbReference>
<proteinExistence type="predicted"/>
<dbReference type="Pfam" id="PF00795">
    <property type="entry name" value="CN_hydrolase"/>
    <property type="match status" value="1"/>
</dbReference>
<evidence type="ECO:0000259" key="1">
    <source>
        <dbReference type="PROSITE" id="PS50263"/>
    </source>
</evidence>
<evidence type="ECO:0000313" key="2">
    <source>
        <dbReference type="EMBL" id="VTP69706.1"/>
    </source>
</evidence>
<accession>A0A4U9I096</accession>
<name>A0A4U9I096_9ENTR</name>
<organism evidence="2 3">
    <name type="scientific">Leclercia adecarboxylata</name>
    <dbReference type="NCBI Taxonomy" id="83655"/>
    <lineage>
        <taxon>Bacteria</taxon>
        <taxon>Pseudomonadati</taxon>
        <taxon>Pseudomonadota</taxon>
        <taxon>Gammaproteobacteria</taxon>
        <taxon>Enterobacterales</taxon>
        <taxon>Enterobacteriaceae</taxon>
        <taxon>Leclercia</taxon>
    </lineage>
</organism>
<dbReference type="EMBL" id="LR590464">
    <property type="protein sequence ID" value="VTP69706.1"/>
    <property type="molecule type" value="Genomic_DNA"/>
</dbReference>
<dbReference type="InterPro" id="IPR036526">
    <property type="entry name" value="C-N_Hydrolase_sf"/>
</dbReference>
<dbReference type="GO" id="GO:0016787">
    <property type="term" value="F:hydrolase activity"/>
    <property type="evidence" value="ECO:0007669"/>
    <property type="project" value="UniProtKB-KW"/>
</dbReference>
<gene>
    <name evidence="2" type="ORF">NCTC13032_04526</name>
</gene>
<dbReference type="PROSITE" id="PS50263">
    <property type="entry name" value="CN_HYDROLASE"/>
    <property type="match status" value="1"/>
</dbReference>
<sequence>MNFCDSVHKEITMSHWNIAAAQYQPTHHYVDDHITHHLRFIAAAARQQCNLLLFPELSLTGPVLPDSQLPAPPTHQQLAPLHEAAQVCNLSVIAGVTVDENGQRQRGLAWFSPDQPQAIVYPHGAGACLESRHSGLTLVDTHADQPGIAPTPRCLPAVWR</sequence>
<dbReference type="InterPro" id="IPR003010">
    <property type="entry name" value="C-N_Hydrolase"/>
</dbReference>
<dbReference type="Gene3D" id="3.60.110.10">
    <property type="entry name" value="Carbon-nitrogen hydrolase"/>
    <property type="match status" value="1"/>
</dbReference>
<reference evidence="2 3" key="1">
    <citation type="submission" date="2019-05" db="EMBL/GenBank/DDBJ databases">
        <authorList>
            <consortium name="Pathogen Informatics"/>
        </authorList>
    </citation>
    <scope>NUCLEOTIDE SEQUENCE [LARGE SCALE GENOMIC DNA]</scope>
    <source>
        <strain evidence="2 3">NCTC13032</strain>
    </source>
</reference>
<evidence type="ECO:0000313" key="3">
    <source>
        <dbReference type="Proteomes" id="UP000310719"/>
    </source>
</evidence>
<dbReference type="STRING" id="83655.APT61_08660"/>
<protein>
    <submittedName>
        <fullName evidence="2">Carbon-nitrogen hydrolase</fullName>
    </submittedName>
</protein>
<dbReference type="Proteomes" id="UP000310719">
    <property type="component" value="Chromosome"/>
</dbReference>